<keyword evidence="3" id="KW-0132">Cell division</keyword>
<feature type="transmembrane region" description="Helical" evidence="8">
    <location>
        <begin position="50"/>
        <end position="72"/>
    </location>
</feature>
<dbReference type="GO" id="GO:0051301">
    <property type="term" value="P:cell division"/>
    <property type="evidence" value="ECO:0007669"/>
    <property type="project" value="UniProtKB-KW"/>
</dbReference>
<evidence type="ECO:0000256" key="3">
    <source>
        <dbReference type="ARBA" id="ARBA00022618"/>
    </source>
</evidence>
<organism evidence="10">
    <name type="scientific">marine metagenome</name>
    <dbReference type="NCBI Taxonomy" id="408172"/>
    <lineage>
        <taxon>unclassified sequences</taxon>
        <taxon>metagenomes</taxon>
        <taxon>ecological metagenomes</taxon>
    </lineage>
</organism>
<keyword evidence="4 8" id="KW-0812">Transmembrane</keyword>
<evidence type="ECO:0000256" key="8">
    <source>
        <dbReference type="SAM" id="Phobius"/>
    </source>
</evidence>
<sequence length="131" mass="14663">MSFAIAGQKSPSAAWADLHSERKKKLRRGGDLSKKAPSITSGRDFSWARILFELVSKLFLAGVVICLFYASYNFLTSDPRFQITDVTFSGNHSLLENQLLEWLGQVHGENLFAYDLSKASGRLAEHPWVLS</sequence>
<evidence type="ECO:0000256" key="6">
    <source>
        <dbReference type="ARBA" id="ARBA00023136"/>
    </source>
</evidence>
<name>A0A381ZK63_9ZZZZ</name>
<evidence type="ECO:0000259" key="9">
    <source>
        <dbReference type="PROSITE" id="PS51779"/>
    </source>
</evidence>
<reference evidence="10" key="1">
    <citation type="submission" date="2018-05" db="EMBL/GenBank/DDBJ databases">
        <authorList>
            <person name="Lanie J.A."/>
            <person name="Ng W.-L."/>
            <person name="Kazmierczak K.M."/>
            <person name="Andrzejewski T.M."/>
            <person name="Davidsen T.M."/>
            <person name="Wayne K.J."/>
            <person name="Tettelin H."/>
            <person name="Glass J.I."/>
            <person name="Rusch D."/>
            <person name="Podicherti R."/>
            <person name="Tsui H.-C.T."/>
            <person name="Winkler M.E."/>
        </authorList>
    </citation>
    <scope>NUCLEOTIDE SEQUENCE</scope>
</reference>
<accession>A0A381ZK63</accession>
<dbReference type="InterPro" id="IPR034746">
    <property type="entry name" value="POTRA"/>
</dbReference>
<evidence type="ECO:0000313" key="10">
    <source>
        <dbReference type="EMBL" id="SVA89696.1"/>
    </source>
</evidence>
<dbReference type="AlphaFoldDB" id="A0A381ZK63"/>
<dbReference type="InterPro" id="IPR013685">
    <property type="entry name" value="POTRA_FtsQ_type"/>
</dbReference>
<dbReference type="PROSITE" id="PS51779">
    <property type="entry name" value="POTRA"/>
    <property type="match status" value="1"/>
</dbReference>
<evidence type="ECO:0000256" key="1">
    <source>
        <dbReference type="ARBA" id="ARBA00004370"/>
    </source>
</evidence>
<dbReference type="EMBL" id="UINC01021662">
    <property type="protein sequence ID" value="SVA89696.1"/>
    <property type="molecule type" value="Genomic_DNA"/>
</dbReference>
<gene>
    <name evidence="10" type="ORF">METZ01_LOCUS142550</name>
</gene>
<dbReference type="Pfam" id="PF08478">
    <property type="entry name" value="POTRA_1"/>
    <property type="match status" value="1"/>
</dbReference>
<feature type="non-terminal residue" evidence="10">
    <location>
        <position position="131"/>
    </location>
</feature>
<evidence type="ECO:0000256" key="5">
    <source>
        <dbReference type="ARBA" id="ARBA00022989"/>
    </source>
</evidence>
<comment type="subcellular location">
    <subcellularLocation>
        <location evidence="1">Membrane</location>
    </subcellularLocation>
</comment>
<dbReference type="Gene3D" id="3.10.20.310">
    <property type="entry name" value="membrane protein fhac"/>
    <property type="match status" value="1"/>
</dbReference>
<evidence type="ECO:0000256" key="7">
    <source>
        <dbReference type="ARBA" id="ARBA00023306"/>
    </source>
</evidence>
<dbReference type="GO" id="GO:0016020">
    <property type="term" value="C:membrane"/>
    <property type="evidence" value="ECO:0007669"/>
    <property type="project" value="UniProtKB-SubCell"/>
</dbReference>
<feature type="domain" description="POTRA" evidence="9">
    <location>
        <begin position="81"/>
        <end position="131"/>
    </location>
</feature>
<evidence type="ECO:0000256" key="4">
    <source>
        <dbReference type="ARBA" id="ARBA00022692"/>
    </source>
</evidence>
<keyword evidence="6 8" id="KW-0472">Membrane</keyword>
<evidence type="ECO:0000256" key="2">
    <source>
        <dbReference type="ARBA" id="ARBA00022475"/>
    </source>
</evidence>
<protein>
    <recommendedName>
        <fullName evidence="9">POTRA domain-containing protein</fullName>
    </recommendedName>
</protein>
<proteinExistence type="predicted"/>
<keyword evidence="2" id="KW-1003">Cell membrane</keyword>
<keyword evidence="5 8" id="KW-1133">Transmembrane helix</keyword>
<keyword evidence="7" id="KW-0131">Cell cycle</keyword>